<evidence type="ECO:0000313" key="9">
    <source>
        <dbReference type="Proteomes" id="UP000327013"/>
    </source>
</evidence>
<dbReference type="Pfam" id="PF00628">
    <property type="entry name" value="PHD"/>
    <property type="match status" value="1"/>
</dbReference>
<dbReference type="EMBL" id="CM017327">
    <property type="protein sequence ID" value="KAE8099782.1"/>
    <property type="molecule type" value="Genomic_DNA"/>
</dbReference>
<gene>
    <name evidence="8" type="ORF">FH972_017736</name>
</gene>
<dbReference type="PROSITE" id="PS50016">
    <property type="entry name" value="ZF_PHD_2"/>
    <property type="match status" value="1"/>
</dbReference>
<evidence type="ECO:0000256" key="1">
    <source>
        <dbReference type="ARBA" id="ARBA00022723"/>
    </source>
</evidence>
<evidence type="ECO:0000259" key="7">
    <source>
        <dbReference type="PROSITE" id="PS50089"/>
    </source>
</evidence>
<feature type="domain" description="RING-type" evidence="7">
    <location>
        <begin position="51"/>
        <end position="92"/>
    </location>
</feature>
<dbReference type="InterPro" id="IPR001841">
    <property type="entry name" value="Znf_RING"/>
</dbReference>
<evidence type="ECO:0000256" key="3">
    <source>
        <dbReference type="ARBA" id="ARBA00022833"/>
    </source>
</evidence>
<protein>
    <recommendedName>
        <fullName evidence="10">RING-type domain-containing protein</fullName>
    </recommendedName>
</protein>
<dbReference type="PANTHER" id="PTHR47177:SF4">
    <property type="entry name" value="OS06G0283200 PROTEIN"/>
    <property type="match status" value="1"/>
</dbReference>
<dbReference type="OrthoDB" id="365379at2759"/>
<dbReference type="InterPro" id="IPR017907">
    <property type="entry name" value="Znf_RING_CS"/>
</dbReference>
<dbReference type="GO" id="GO:0008270">
    <property type="term" value="F:zinc ion binding"/>
    <property type="evidence" value="ECO:0007669"/>
    <property type="project" value="UniProtKB-KW"/>
</dbReference>
<dbReference type="PROSITE" id="PS50089">
    <property type="entry name" value="ZF_RING_2"/>
    <property type="match status" value="1"/>
</dbReference>
<dbReference type="InterPro" id="IPR011011">
    <property type="entry name" value="Znf_FYVE_PHD"/>
</dbReference>
<evidence type="ECO:0000256" key="5">
    <source>
        <dbReference type="SAM" id="MobiDB-lite"/>
    </source>
</evidence>
<evidence type="ECO:0000256" key="2">
    <source>
        <dbReference type="ARBA" id="ARBA00022771"/>
    </source>
</evidence>
<evidence type="ECO:0008006" key="10">
    <source>
        <dbReference type="Google" id="ProtNLM"/>
    </source>
</evidence>
<dbReference type="AlphaFoldDB" id="A0A5N6RJS0"/>
<sequence>MATDSYGSSPISPNKRRKTLSATSKSKIIDDANHSQQESQEQQQWTANSPCMICLSDCGKSIRGEIDCCDHYFCFICIMEWANIESRCPACKRRFSTIRRPFKDGVFAPERVVRVPLRDQIDTCCANSTAGPFDPFSQVQCSVCHRMTDESLLLLCDLCDSASHTYCIGLGFTVPEGDWFCHDCTVCRTEHVNREMYTDSDNENVMTTAEEHVTIFDIVRESSSPVAYRKARAISSNPNQLSPPVAPDVENSVAEEVNVPDARMLCNVPERETRSGARTLQQCRDVHSHIQVLRQNWNAFRNGSLSFSSGSFKSGSQKCQRKISAVLHDRSGQQHSLSSTSCQHSTAEDAFAGSSVQNRGSHDIDKAWKMMIKAKSIESAHESTSCRNQISKLPLKTGRASKDATGTVKNQQFGAEGLEKQYEFYYCNSEIGKYRSPKLEKQKKSSVSTKGSVESSEGSTTTHSSGSFFKSSFSSNGWPSIQSDVCYQNSSRLLQKHVKGASSNVTDEHNGSACLINLVGSIPGASDSLYAKAELRTSPPRKVDFSKETVRMGMGCTKSNARKDDDAKSEIQSLVKLNLKLLSGDKKLGVSAFKEIARLATHTILAACDLEHRKLGVQSFPGSSVCSHTEHIQQLHKSTLMPNSCRECFCIFVKDVVNSVMLEKVACVNSS</sequence>
<dbReference type="SUPFAM" id="SSF57850">
    <property type="entry name" value="RING/U-box"/>
    <property type="match status" value="1"/>
</dbReference>
<name>A0A5N6RJS0_9ROSI</name>
<keyword evidence="1" id="KW-0479">Metal-binding</keyword>
<dbReference type="SUPFAM" id="SSF57903">
    <property type="entry name" value="FYVE/PHD zinc finger"/>
    <property type="match status" value="1"/>
</dbReference>
<feature type="compositionally biased region" description="Polar residues" evidence="5">
    <location>
        <begin position="1"/>
        <end position="12"/>
    </location>
</feature>
<evidence type="ECO:0000259" key="6">
    <source>
        <dbReference type="PROSITE" id="PS50016"/>
    </source>
</evidence>
<dbReference type="InterPro" id="IPR019787">
    <property type="entry name" value="Znf_PHD-finger"/>
</dbReference>
<feature type="region of interest" description="Disordered" evidence="5">
    <location>
        <begin position="1"/>
        <end position="41"/>
    </location>
</feature>
<feature type="compositionally biased region" description="Low complexity" evidence="5">
    <location>
        <begin position="445"/>
        <end position="466"/>
    </location>
</feature>
<organism evidence="8 9">
    <name type="scientific">Carpinus fangiana</name>
    <dbReference type="NCBI Taxonomy" id="176857"/>
    <lineage>
        <taxon>Eukaryota</taxon>
        <taxon>Viridiplantae</taxon>
        <taxon>Streptophyta</taxon>
        <taxon>Embryophyta</taxon>
        <taxon>Tracheophyta</taxon>
        <taxon>Spermatophyta</taxon>
        <taxon>Magnoliopsida</taxon>
        <taxon>eudicotyledons</taxon>
        <taxon>Gunneridae</taxon>
        <taxon>Pentapetalae</taxon>
        <taxon>rosids</taxon>
        <taxon>fabids</taxon>
        <taxon>Fagales</taxon>
        <taxon>Betulaceae</taxon>
        <taxon>Carpinus</taxon>
    </lineage>
</organism>
<dbReference type="Gene3D" id="3.30.40.10">
    <property type="entry name" value="Zinc/RING finger domain, C3HC4 (zinc finger)"/>
    <property type="match status" value="2"/>
</dbReference>
<dbReference type="PANTHER" id="PTHR47177">
    <property type="entry name" value="F18C1.6 PROTEIN"/>
    <property type="match status" value="1"/>
</dbReference>
<accession>A0A5N6RJS0</accession>
<keyword evidence="2 4" id="KW-0863">Zinc-finger</keyword>
<feature type="domain" description="PHD-type" evidence="6">
    <location>
        <begin position="138"/>
        <end position="187"/>
    </location>
</feature>
<dbReference type="PROSITE" id="PS00518">
    <property type="entry name" value="ZF_RING_1"/>
    <property type="match status" value="1"/>
</dbReference>
<keyword evidence="3" id="KW-0862">Zinc</keyword>
<feature type="region of interest" description="Disordered" evidence="5">
    <location>
        <begin position="438"/>
        <end position="466"/>
    </location>
</feature>
<dbReference type="InterPro" id="IPR001965">
    <property type="entry name" value="Znf_PHD"/>
</dbReference>
<dbReference type="Proteomes" id="UP000327013">
    <property type="component" value="Chromosome 7"/>
</dbReference>
<dbReference type="InterPro" id="IPR013083">
    <property type="entry name" value="Znf_RING/FYVE/PHD"/>
</dbReference>
<keyword evidence="9" id="KW-1185">Reference proteome</keyword>
<evidence type="ECO:0000256" key="4">
    <source>
        <dbReference type="PROSITE-ProRule" id="PRU00175"/>
    </source>
</evidence>
<dbReference type="SMART" id="SM00249">
    <property type="entry name" value="PHD"/>
    <property type="match status" value="1"/>
</dbReference>
<reference evidence="8 9" key="1">
    <citation type="submission" date="2019-06" db="EMBL/GenBank/DDBJ databases">
        <title>A chromosomal-level reference genome of Carpinus fangiana (Coryloideae, Betulaceae).</title>
        <authorList>
            <person name="Yang X."/>
            <person name="Wang Z."/>
            <person name="Zhang L."/>
            <person name="Hao G."/>
            <person name="Liu J."/>
            <person name="Yang Y."/>
        </authorList>
    </citation>
    <scope>NUCLEOTIDE SEQUENCE [LARGE SCALE GENOMIC DNA]</scope>
    <source>
        <strain evidence="8">Cfa_2016G</strain>
        <tissue evidence="8">Leaf</tissue>
    </source>
</reference>
<proteinExistence type="predicted"/>
<evidence type="ECO:0000313" key="8">
    <source>
        <dbReference type="EMBL" id="KAE8099782.1"/>
    </source>
</evidence>